<comment type="caution">
    <text evidence="1">The sequence shown here is derived from an EMBL/GenBank/DDBJ whole genome shotgun (WGS) entry which is preliminary data.</text>
</comment>
<organism evidence="1 2">
    <name type="scientific">Racocetra persica</name>
    <dbReference type="NCBI Taxonomy" id="160502"/>
    <lineage>
        <taxon>Eukaryota</taxon>
        <taxon>Fungi</taxon>
        <taxon>Fungi incertae sedis</taxon>
        <taxon>Mucoromycota</taxon>
        <taxon>Glomeromycotina</taxon>
        <taxon>Glomeromycetes</taxon>
        <taxon>Diversisporales</taxon>
        <taxon>Gigasporaceae</taxon>
        <taxon>Racocetra</taxon>
    </lineage>
</organism>
<keyword evidence="2" id="KW-1185">Reference proteome</keyword>
<protein>
    <submittedName>
        <fullName evidence="1">2856_t:CDS:1</fullName>
    </submittedName>
</protein>
<feature type="non-terminal residue" evidence="1">
    <location>
        <position position="427"/>
    </location>
</feature>
<evidence type="ECO:0000313" key="1">
    <source>
        <dbReference type="EMBL" id="CAG8746418.1"/>
    </source>
</evidence>
<gene>
    <name evidence="1" type="ORF">RPERSI_LOCUS13710</name>
</gene>
<reference evidence="1" key="1">
    <citation type="submission" date="2021-06" db="EMBL/GenBank/DDBJ databases">
        <authorList>
            <person name="Kallberg Y."/>
            <person name="Tangrot J."/>
            <person name="Rosling A."/>
        </authorList>
    </citation>
    <scope>NUCLEOTIDE SEQUENCE</scope>
    <source>
        <strain evidence="1">MA461A</strain>
    </source>
</reference>
<sequence length="427" mass="46776">MTDSLRTLTTPIDYDQYDTDEEAPFTEETPLAATSRDIDEDDILPFPSTTNNKGSSWVTFKTRLRYYVPVFSWLPTYSFQTFWGDFVASLTVTAILLPSGLSYSVLAKLPAVHGLYSIVIPGIVYSFLGTSRQLVIGPEALVSMLVGSSIVQQQEYLDSNDPGTAIVIAGLITFFVGILTLIIGIFRLGFIDSLLSRALLRGFISAVAIVIIIEQCLTMTMLTEQATRAGVGHASSTVEKLIYIVTHFDGVHILGHIQGGGFPSFQIPKPPPKLHILDCFETAVLISIVGFVESIVVTKTYATKYNYSVSANRELVALGSANLICSFFQGFPAYGGMARSSINDRAGAKTQLAGLITCIVAALTLMHELPDDLHFMYKIKAWNDFGLLFLTFFITIFVSIEYGTLISVALSLVLVIKHTTYPRISIL</sequence>
<name>A0ACA9QC63_9GLOM</name>
<evidence type="ECO:0000313" key="2">
    <source>
        <dbReference type="Proteomes" id="UP000789920"/>
    </source>
</evidence>
<dbReference type="EMBL" id="CAJVQC010030719">
    <property type="protein sequence ID" value="CAG8746418.1"/>
    <property type="molecule type" value="Genomic_DNA"/>
</dbReference>
<accession>A0ACA9QC63</accession>
<dbReference type="Proteomes" id="UP000789920">
    <property type="component" value="Unassembled WGS sequence"/>
</dbReference>
<proteinExistence type="predicted"/>